<protein>
    <submittedName>
        <fullName evidence="1">Uncharacterized protein</fullName>
    </submittedName>
</protein>
<evidence type="ECO:0000313" key="1">
    <source>
        <dbReference type="EMBL" id="KAL3314841.1"/>
    </source>
</evidence>
<gene>
    <name evidence="1" type="ORF">Ciccas_006531</name>
</gene>
<dbReference type="EMBL" id="JBJKFK010000892">
    <property type="protein sequence ID" value="KAL3314841.1"/>
    <property type="molecule type" value="Genomic_DNA"/>
</dbReference>
<dbReference type="Proteomes" id="UP001626550">
    <property type="component" value="Unassembled WGS sequence"/>
</dbReference>
<evidence type="ECO:0000313" key="2">
    <source>
        <dbReference type="Proteomes" id="UP001626550"/>
    </source>
</evidence>
<name>A0ABD2Q9B8_9PLAT</name>
<keyword evidence="2" id="KW-1185">Reference proteome</keyword>
<reference evidence="1 2" key="1">
    <citation type="submission" date="2024-11" db="EMBL/GenBank/DDBJ databases">
        <title>Adaptive evolution of stress response genes in parasites aligns with host niche diversity.</title>
        <authorList>
            <person name="Hahn C."/>
            <person name="Resl P."/>
        </authorList>
    </citation>
    <scope>NUCLEOTIDE SEQUENCE [LARGE SCALE GENOMIC DNA]</scope>
    <source>
        <strain evidence="1">EGGRZ-B1_66</strain>
        <tissue evidence="1">Body</tissue>
    </source>
</reference>
<dbReference type="AlphaFoldDB" id="A0ABD2Q9B8"/>
<sequence>MHATAQGVMPKHFKALPEHTSGNHQIVEEEELIIPSSVQKESNILKEEAEKEESCPYRVAQNVPIHEKIFIPGWSKREKPFPYTAYKGKLIAKRGPQTLGQLDTATSEMLTPEKRSIHRLTGLRDVLFDANGVVVAVGRVWPENGIRVNENRFIEVGRHAKVKWSVNDSKKLADNSRKNIQPYKVDHKQANNHRICSEIFHEDAIPSIFDSIKLQPGVSVTDGHQTKSCPGMGESQVYQLANSLGSLEPVPVDESLALLSPSCSLLKSKHPLAALSIMKRDTVIVTQK</sequence>
<organism evidence="1 2">
    <name type="scientific">Cichlidogyrus casuarinus</name>
    <dbReference type="NCBI Taxonomy" id="1844966"/>
    <lineage>
        <taxon>Eukaryota</taxon>
        <taxon>Metazoa</taxon>
        <taxon>Spiralia</taxon>
        <taxon>Lophotrochozoa</taxon>
        <taxon>Platyhelminthes</taxon>
        <taxon>Monogenea</taxon>
        <taxon>Monopisthocotylea</taxon>
        <taxon>Dactylogyridea</taxon>
        <taxon>Ancyrocephalidae</taxon>
        <taxon>Cichlidogyrus</taxon>
    </lineage>
</organism>
<comment type="caution">
    <text evidence="1">The sequence shown here is derived from an EMBL/GenBank/DDBJ whole genome shotgun (WGS) entry which is preliminary data.</text>
</comment>
<proteinExistence type="predicted"/>
<accession>A0ABD2Q9B8</accession>